<evidence type="ECO:0000256" key="4">
    <source>
        <dbReference type="ARBA" id="ARBA00013255"/>
    </source>
</evidence>
<comment type="similarity">
    <text evidence="9">Belongs to the GARS family.</text>
</comment>
<name>A0A6J4I0E0_9ACTN</name>
<accession>A0A6J4I0E0</accession>
<evidence type="ECO:0000256" key="7">
    <source>
        <dbReference type="ARBA" id="ARBA00022755"/>
    </source>
</evidence>
<dbReference type="GO" id="GO:0004637">
    <property type="term" value="F:phosphoribosylamine-glycine ligase activity"/>
    <property type="evidence" value="ECO:0007669"/>
    <property type="project" value="UniProtKB-EC"/>
</dbReference>
<sequence length="380" mass="39800">MRVHVVGNGGREAALRAVLGRTAALVDEPDGADLVVIGPEPPLTAGLADELRARGLRVFGPGADGARLEGSKAWMKQVLVDAGVPTARHGWFTELDDAVAFLRDLPGSYVVKTDYLAGGKGVLVTDSLSDAMADAGAKLTKGAILVEERMTGPELSLLCVCDGKRAVPLATARDYKRIDTGDVGPMTGGMGAFSPVADIDGEALAKDIVQPTLDALRERGIDYRGVLYAGLMLTPEGAKVVEFNVRFGDPEAQVVLPRFSGDLAAFLAEAADGDLRTEPSFDDSAWVTVVLAAGGYPVEPYDVGHRIEGMDAAAAMERVVLFEAGVRRDAEGSPLVAGGRVLDVTAHGPTVAAARERAYAAAERISFPGMQYRTDIAQGA</sequence>
<dbReference type="SUPFAM" id="SSF51246">
    <property type="entry name" value="Rudiment single hybrid motif"/>
    <property type="match status" value="1"/>
</dbReference>
<dbReference type="InterPro" id="IPR016185">
    <property type="entry name" value="PreATP-grasp_dom_sf"/>
</dbReference>
<dbReference type="Gene3D" id="3.30.470.20">
    <property type="entry name" value="ATP-grasp fold, B domain"/>
    <property type="match status" value="1"/>
</dbReference>
<evidence type="ECO:0000256" key="11">
    <source>
        <dbReference type="ARBA" id="ARBA00042864"/>
    </source>
</evidence>
<dbReference type="Pfam" id="PF01071">
    <property type="entry name" value="GARS_A"/>
    <property type="match status" value="1"/>
</dbReference>
<dbReference type="SMART" id="SM01210">
    <property type="entry name" value="GARS_C"/>
    <property type="match status" value="1"/>
</dbReference>
<dbReference type="Gene3D" id="3.40.50.20">
    <property type="match status" value="1"/>
</dbReference>
<dbReference type="SMART" id="SM01209">
    <property type="entry name" value="GARS_A"/>
    <property type="match status" value="1"/>
</dbReference>
<dbReference type="EMBL" id="CADCTF010000086">
    <property type="protein sequence ID" value="CAA9238153.1"/>
    <property type="molecule type" value="Genomic_DNA"/>
</dbReference>
<organism evidence="14">
    <name type="scientific">uncultured Acidimicrobiales bacterium</name>
    <dbReference type="NCBI Taxonomy" id="310071"/>
    <lineage>
        <taxon>Bacteria</taxon>
        <taxon>Bacillati</taxon>
        <taxon>Actinomycetota</taxon>
        <taxon>Acidimicrobiia</taxon>
        <taxon>Acidimicrobiales</taxon>
        <taxon>environmental samples</taxon>
    </lineage>
</organism>
<evidence type="ECO:0000256" key="9">
    <source>
        <dbReference type="ARBA" id="ARBA00038345"/>
    </source>
</evidence>
<comment type="cofactor">
    <cofactor evidence="2">
        <name>Mg(2+)</name>
        <dbReference type="ChEBI" id="CHEBI:18420"/>
    </cofactor>
</comment>
<feature type="domain" description="ATP-grasp" evidence="13">
    <location>
        <begin position="76"/>
        <end position="272"/>
    </location>
</feature>
<evidence type="ECO:0000256" key="6">
    <source>
        <dbReference type="ARBA" id="ARBA00022741"/>
    </source>
</evidence>
<dbReference type="NCBIfam" id="TIGR00877">
    <property type="entry name" value="purD"/>
    <property type="match status" value="1"/>
</dbReference>
<evidence type="ECO:0000256" key="12">
    <source>
        <dbReference type="PROSITE-ProRule" id="PRU00409"/>
    </source>
</evidence>
<dbReference type="Gene3D" id="3.30.1490.20">
    <property type="entry name" value="ATP-grasp fold, A domain"/>
    <property type="match status" value="1"/>
</dbReference>
<dbReference type="Pfam" id="PF02844">
    <property type="entry name" value="GARS_N"/>
    <property type="match status" value="1"/>
</dbReference>
<dbReference type="InterPro" id="IPR020561">
    <property type="entry name" value="PRibGlycinamid_synth_ATP-grasp"/>
</dbReference>
<dbReference type="SUPFAM" id="SSF52440">
    <property type="entry name" value="PreATP-grasp domain"/>
    <property type="match status" value="1"/>
</dbReference>
<keyword evidence="6 12" id="KW-0547">Nucleotide-binding</keyword>
<evidence type="ECO:0000256" key="10">
    <source>
        <dbReference type="ARBA" id="ARBA00042242"/>
    </source>
</evidence>
<dbReference type="EC" id="6.3.4.13" evidence="4"/>
<evidence type="ECO:0000256" key="2">
    <source>
        <dbReference type="ARBA" id="ARBA00001946"/>
    </source>
</evidence>
<dbReference type="GO" id="GO:0009113">
    <property type="term" value="P:purine nucleobase biosynthetic process"/>
    <property type="evidence" value="ECO:0007669"/>
    <property type="project" value="InterPro"/>
</dbReference>
<dbReference type="SUPFAM" id="SSF56059">
    <property type="entry name" value="Glutathione synthetase ATP-binding domain-like"/>
    <property type="match status" value="1"/>
</dbReference>
<evidence type="ECO:0000256" key="3">
    <source>
        <dbReference type="ARBA" id="ARBA00005174"/>
    </source>
</evidence>
<reference evidence="14" key="1">
    <citation type="submission" date="2020-02" db="EMBL/GenBank/DDBJ databases">
        <authorList>
            <person name="Meier V. D."/>
        </authorList>
    </citation>
    <scope>NUCLEOTIDE SEQUENCE</scope>
    <source>
        <strain evidence="14">AVDCRST_MAG50</strain>
    </source>
</reference>
<dbReference type="GO" id="GO:0006189">
    <property type="term" value="P:'de novo' IMP biosynthetic process"/>
    <property type="evidence" value="ECO:0007669"/>
    <property type="project" value="UniProtKB-UniPathway"/>
</dbReference>
<comment type="cofactor">
    <cofactor evidence="1">
        <name>Mn(2+)</name>
        <dbReference type="ChEBI" id="CHEBI:29035"/>
    </cofactor>
</comment>
<dbReference type="Gene3D" id="3.90.600.10">
    <property type="entry name" value="Phosphoribosylglycinamide synthetase, C-terminal domain"/>
    <property type="match status" value="1"/>
</dbReference>
<evidence type="ECO:0000256" key="1">
    <source>
        <dbReference type="ARBA" id="ARBA00001936"/>
    </source>
</evidence>
<dbReference type="GO" id="GO:0046872">
    <property type="term" value="F:metal ion binding"/>
    <property type="evidence" value="ECO:0007669"/>
    <property type="project" value="InterPro"/>
</dbReference>
<evidence type="ECO:0000256" key="5">
    <source>
        <dbReference type="ARBA" id="ARBA00022598"/>
    </source>
</evidence>
<dbReference type="Pfam" id="PF02843">
    <property type="entry name" value="GARS_C"/>
    <property type="match status" value="1"/>
</dbReference>
<dbReference type="InterPro" id="IPR011761">
    <property type="entry name" value="ATP-grasp"/>
</dbReference>
<dbReference type="PROSITE" id="PS50975">
    <property type="entry name" value="ATP_GRASP"/>
    <property type="match status" value="1"/>
</dbReference>
<dbReference type="GO" id="GO:0005524">
    <property type="term" value="F:ATP binding"/>
    <property type="evidence" value="ECO:0007669"/>
    <property type="project" value="UniProtKB-UniRule"/>
</dbReference>
<keyword evidence="5 14" id="KW-0436">Ligase</keyword>
<dbReference type="InterPro" id="IPR000115">
    <property type="entry name" value="PRibGlycinamide_synth"/>
</dbReference>
<dbReference type="InterPro" id="IPR020559">
    <property type="entry name" value="PRibGlycinamide_synth_CS"/>
</dbReference>
<dbReference type="InterPro" id="IPR020562">
    <property type="entry name" value="PRibGlycinamide_synth_N"/>
</dbReference>
<dbReference type="InterPro" id="IPR020560">
    <property type="entry name" value="PRibGlycinamide_synth_C-dom"/>
</dbReference>
<dbReference type="PANTHER" id="PTHR43472:SF1">
    <property type="entry name" value="PHOSPHORIBOSYLAMINE--GLYCINE LIGASE, CHLOROPLASTIC"/>
    <property type="match status" value="1"/>
</dbReference>
<dbReference type="UniPathway" id="UPA00074">
    <property type="reaction ID" value="UER00125"/>
</dbReference>
<gene>
    <name evidence="14" type="ORF">AVDCRST_MAG50-1522</name>
</gene>
<dbReference type="InterPro" id="IPR037123">
    <property type="entry name" value="PRibGlycinamide_synth_C_sf"/>
</dbReference>
<protein>
    <recommendedName>
        <fullName evidence="4">phosphoribosylamine--glycine ligase</fullName>
        <ecNumber evidence="4">6.3.4.13</ecNumber>
    </recommendedName>
    <alternativeName>
        <fullName evidence="10">Glycinamide ribonucleotide synthetase</fullName>
    </alternativeName>
    <alternativeName>
        <fullName evidence="11">Phosphoribosylglycinamide synthetase</fullName>
    </alternativeName>
</protein>
<comment type="pathway">
    <text evidence="3">Purine metabolism; IMP biosynthesis via de novo pathway; N(1)-(5-phospho-D-ribosyl)glycinamide from 5-phospho-alpha-D-ribose 1-diphosphate: step 2/2.</text>
</comment>
<dbReference type="AlphaFoldDB" id="A0A6J4I0E0"/>
<dbReference type="PROSITE" id="PS00184">
    <property type="entry name" value="GARS"/>
    <property type="match status" value="1"/>
</dbReference>
<keyword evidence="8 12" id="KW-0067">ATP-binding</keyword>
<evidence type="ECO:0000313" key="14">
    <source>
        <dbReference type="EMBL" id="CAA9238153.1"/>
    </source>
</evidence>
<keyword evidence="7" id="KW-0658">Purine biosynthesis</keyword>
<evidence type="ECO:0000259" key="13">
    <source>
        <dbReference type="PROSITE" id="PS50975"/>
    </source>
</evidence>
<dbReference type="InterPro" id="IPR011054">
    <property type="entry name" value="Rudment_hybrid_motif"/>
</dbReference>
<dbReference type="InterPro" id="IPR013815">
    <property type="entry name" value="ATP_grasp_subdomain_1"/>
</dbReference>
<dbReference type="PANTHER" id="PTHR43472">
    <property type="entry name" value="PHOSPHORIBOSYLAMINE--GLYCINE LIGASE"/>
    <property type="match status" value="1"/>
</dbReference>
<evidence type="ECO:0000256" key="8">
    <source>
        <dbReference type="ARBA" id="ARBA00022840"/>
    </source>
</evidence>
<proteinExistence type="inferred from homology"/>